<dbReference type="GO" id="GO:0015627">
    <property type="term" value="C:type II protein secretion system complex"/>
    <property type="evidence" value="ECO:0007669"/>
    <property type="project" value="TreeGrafter"/>
</dbReference>
<sequence>MKKIRFSALLMLLLSCVSFTDVASAATKGEAAKPAAVQQAPAENVALVNLNTADVAQLQSELKGIGEKKAEAIVQYREANGPFTSVDQLLEVKGIGKATLDKNREKLTIK</sequence>
<dbReference type="OrthoDB" id="7510573at2"/>
<dbReference type="InterPro" id="IPR003583">
    <property type="entry name" value="Hlx-hairpin-Hlx_DNA-bd_motif"/>
</dbReference>
<dbReference type="STRING" id="198616.SAMN05216193_10145"/>
<dbReference type="AlphaFoldDB" id="A0A1G9YHZ6"/>
<dbReference type="Proteomes" id="UP000242957">
    <property type="component" value="Unassembled WGS sequence"/>
</dbReference>
<accession>A0A1G9YHZ6</accession>
<dbReference type="Pfam" id="PF12836">
    <property type="entry name" value="HHH_3"/>
    <property type="match status" value="1"/>
</dbReference>
<dbReference type="RefSeq" id="WP_084313063.1">
    <property type="nucleotide sequence ID" value="NZ_FNIJ01000001.1"/>
</dbReference>
<dbReference type="InterPro" id="IPR010994">
    <property type="entry name" value="RuvA_2-like"/>
</dbReference>
<name>A0A1G9YHZ6_9PSED</name>
<organism evidence="3 4">
    <name type="scientific">Pseudomonas jinjuensis</name>
    <dbReference type="NCBI Taxonomy" id="198616"/>
    <lineage>
        <taxon>Bacteria</taxon>
        <taxon>Pseudomonadati</taxon>
        <taxon>Pseudomonadota</taxon>
        <taxon>Gammaproteobacteria</taxon>
        <taxon>Pseudomonadales</taxon>
        <taxon>Pseudomonadaceae</taxon>
        <taxon>Pseudomonas</taxon>
    </lineage>
</organism>
<dbReference type="SMART" id="SM00278">
    <property type="entry name" value="HhH1"/>
    <property type="match status" value="2"/>
</dbReference>
<evidence type="ECO:0000313" key="4">
    <source>
        <dbReference type="Proteomes" id="UP000242957"/>
    </source>
</evidence>
<dbReference type="PANTHER" id="PTHR21180">
    <property type="entry name" value="ENDONUCLEASE/EXONUCLEASE/PHOSPHATASE FAMILY DOMAIN-CONTAINING PROTEIN 1"/>
    <property type="match status" value="1"/>
</dbReference>
<dbReference type="Gene3D" id="1.10.150.280">
    <property type="entry name" value="AF1531-like domain"/>
    <property type="match status" value="1"/>
</dbReference>
<gene>
    <name evidence="3" type="ORF">SAMN05216193_10145</name>
</gene>
<feature type="domain" description="Helix-hairpin-helix DNA-binding motif class 1" evidence="2">
    <location>
        <begin position="87"/>
        <end position="106"/>
    </location>
</feature>
<dbReference type="EMBL" id="FNIJ01000001">
    <property type="protein sequence ID" value="SDN08141.1"/>
    <property type="molecule type" value="Genomic_DNA"/>
</dbReference>
<dbReference type="SUPFAM" id="SSF47781">
    <property type="entry name" value="RuvA domain 2-like"/>
    <property type="match status" value="1"/>
</dbReference>
<feature type="chain" id="PRO_5017411054" evidence="1">
    <location>
        <begin position="26"/>
        <end position="110"/>
    </location>
</feature>
<keyword evidence="1" id="KW-0732">Signal</keyword>
<feature type="domain" description="Helix-hairpin-helix DNA-binding motif class 1" evidence="2">
    <location>
        <begin position="56"/>
        <end position="76"/>
    </location>
</feature>
<protein>
    <submittedName>
        <fullName evidence="3">Competence protein ComEA</fullName>
    </submittedName>
</protein>
<feature type="signal peptide" evidence="1">
    <location>
        <begin position="1"/>
        <end position="25"/>
    </location>
</feature>
<evidence type="ECO:0000259" key="2">
    <source>
        <dbReference type="SMART" id="SM00278"/>
    </source>
</evidence>
<dbReference type="NCBIfam" id="TIGR00426">
    <property type="entry name" value="competence protein ComEA helix-hairpin-helix repeat region"/>
    <property type="match status" value="1"/>
</dbReference>
<dbReference type="PROSITE" id="PS51257">
    <property type="entry name" value="PROKAR_LIPOPROTEIN"/>
    <property type="match status" value="1"/>
</dbReference>
<keyword evidence="4" id="KW-1185">Reference proteome</keyword>
<dbReference type="InterPro" id="IPR051675">
    <property type="entry name" value="Endo/Exo/Phosphatase_dom_1"/>
</dbReference>
<reference evidence="4" key="1">
    <citation type="submission" date="2016-10" db="EMBL/GenBank/DDBJ databases">
        <authorList>
            <person name="Varghese N."/>
            <person name="Submissions S."/>
        </authorList>
    </citation>
    <scope>NUCLEOTIDE SEQUENCE [LARGE SCALE GENOMIC DNA]</scope>
    <source>
        <strain evidence="4">JCM 21621</strain>
    </source>
</reference>
<dbReference type="GO" id="GO:0015628">
    <property type="term" value="P:protein secretion by the type II secretion system"/>
    <property type="evidence" value="ECO:0007669"/>
    <property type="project" value="TreeGrafter"/>
</dbReference>
<dbReference type="InterPro" id="IPR004509">
    <property type="entry name" value="Competence_ComEA_HhH"/>
</dbReference>
<dbReference type="GO" id="GO:0003677">
    <property type="term" value="F:DNA binding"/>
    <property type="evidence" value="ECO:0007669"/>
    <property type="project" value="InterPro"/>
</dbReference>
<dbReference type="PANTHER" id="PTHR21180:SF32">
    <property type="entry name" value="ENDONUCLEASE_EXONUCLEASE_PHOSPHATASE FAMILY DOMAIN-CONTAINING PROTEIN 1"/>
    <property type="match status" value="1"/>
</dbReference>
<proteinExistence type="predicted"/>
<evidence type="ECO:0000313" key="3">
    <source>
        <dbReference type="EMBL" id="SDN08141.1"/>
    </source>
</evidence>
<dbReference type="GO" id="GO:0006281">
    <property type="term" value="P:DNA repair"/>
    <property type="evidence" value="ECO:0007669"/>
    <property type="project" value="InterPro"/>
</dbReference>
<evidence type="ECO:0000256" key="1">
    <source>
        <dbReference type="SAM" id="SignalP"/>
    </source>
</evidence>